<dbReference type="EMBL" id="QGLT01000002">
    <property type="protein sequence ID" value="PXZ00687.1"/>
    <property type="molecule type" value="Genomic_DNA"/>
</dbReference>
<sequence length="125" mass="14944">MTQTPKRYVKYFIFFICFPFLFACASKKQQSILEHVQNEYKNMVNLNERYIHNFYGKADPASFERLKRYRYEAYQSIINLRSRYDKTKPIPQAEIQESKKRLDIYRSYLNALGATSATKDNLLGF</sequence>
<dbReference type="PROSITE" id="PS51257">
    <property type="entry name" value="PROKAR_LIPOPROTEIN"/>
    <property type="match status" value="1"/>
</dbReference>
<evidence type="ECO:0000256" key="1">
    <source>
        <dbReference type="SAM" id="SignalP"/>
    </source>
</evidence>
<gene>
    <name evidence="2" type="ORF">DK869_04620</name>
</gene>
<dbReference type="OrthoDB" id="9929950at2"/>
<keyword evidence="1" id="KW-0732">Signal</keyword>
<dbReference type="RefSeq" id="WP_110438829.1">
    <property type="nucleotide sequence ID" value="NZ_CP046393.1"/>
</dbReference>
<reference evidence="2 3" key="1">
    <citation type="submission" date="2018-05" db="EMBL/GenBank/DDBJ databases">
        <title>Reference genomes for bee gut microbiota database.</title>
        <authorList>
            <person name="Ellegaard K.M."/>
        </authorList>
    </citation>
    <scope>NUCLEOTIDE SEQUENCE [LARGE SCALE GENOMIC DNA]</scope>
    <source>
        <strain evidence="2 3">ESL0284</strain>
    </source>
</reference>
<evidence type="ECO:0008006" key="4">
    <source>
        <dbReference type="Google" id="ProtNLM"/>
    </source>
</evidence>
<evidence type="ECO:0000313" key="3">
    <source>
        <dbReference type="Proteomes" id="UP000247565"/>
    </source>
</evidence>
<dbReference type="Proteomes" id="UP000247565">
    <property type="component" value="Unassembled WGS sequence"/>
</dbReference>
<protein>
    <recommendedName>
        <fullName evidence="4">Lipoprotein</fullName>
    </recommendedName>
</protein>
<proteinExistence type="predicted"/>
<feature type="chain" id="PRO_5016268281" description="Lipoprotein" evidence="1">
    <location>
        <begin position="26"/>
        <end position="125"/>
    </location>
</feature>
<accession>A0A318MZ33</accession>
<evidence type="ECO:0000313" key="2">
    <source>
        <dbReference type="EMBL" id="PXZ00687.1"/>
    </source>
</evidence>
<organism evidence="2 3">
    <name type="scientific">Commensalibacter melissae</name>
    <dbReference type="NCBI Taxonomy" id="2070537"/>
    <lineage>
        <taxon>Bacteria</taxon>
        <taxon>Pseudomonadati</taxon>
        <taxon>Pseudomonadota</taxon>
        <taxon>Alphaproteobacteria</taxon>
        <taxon>Acetobacterales</taxon>
        <taxon>Acetobacteraceae</taxon>
    </lineage>
</organism>
<name>A0A318MZ33_9PROT</name>
<feature type="signal peptide" evidence="1">
    <location>
        <begin position="1"/>
        <end position="25"/>
    </location>
</feature>
<comment type="caution">
    <text evidence="2">The sequence shown here is derived from an EMBL/GenBank/DDBJ whole genome shotgun (WGS) entry which is preliminary data.</text>
</comment>
<keyword evidence="3" id="KW-1185">Reference proteome</keyword>
<dbReference type="AlphaFoldDB" id="A0A318MZ33"/>